<comment type="caution">
    <text evidence="1">The sequence shown here is derived from an EMBL/GenBank/DDBJ whole genome shotgun (WGS) entry which is preliminary data.</text>
</comment>
<sequence length="270" mass="30748">HVQKTNEPPKIEAIEDALFGISKNEIYNPIVTAEEVLDDLIASSLSRPGNKRIKRPLNKFMVFKKNFKKVITTSTRVMTTSTSKNTPNKYRMREITRAASRFWNDATSFEKEPFEKIANHVKKLHKKKFPTYSYTPTMKKPQDPFINLTGTSSNIGLVPLEPVENSSKDDVKQPVEEQRPSIVSVVPQQESNLIDSDYLFDGRFFEEPVSLVGNEVTNDAENAQPYHIYNSINDLYSESNNDTMLSYHYFINNIEFDSLFNFDAASGASG</sequence>
<accession>A0ACA9KUQ7</accession>
<proteinExistence type="predicted"/>
<feature type="non-terminal residue" evidence="1">
    <location>
        <position position="1"/>
    </location>
</feature>
<gene>
    <name evidence="1" type="ORF">RPERSI_LOCUS1540</name>
</gene>
<protein>
    <submittedName>
        <fullName evidence="1">591_t:CDS:1</fullName>
    </submittedName>
</protein>
<evidence type="ECO:0000313" key="2">
    <source>
        <dbReference type="Proteomes" id="UP000789920"/>
    </source>
</evidence>
<dbReference type="EMBL" id="CAJVQC010001449">
    <property type="protein sequence ID" value="CAG8494507.1"/>
    <property type="molecule type" value="Genomic_DNA"/>
</dbReference>
<reference evidence="1" key="1">
    <citation type="submission" date="2021-06" db="EMBL/GenBank/DDBJ databases">
        <authorList>
            <person name="Kallberg Y."/>
            <person name="Tangrot J."/>
            <person name="Rosling A."/>
        </authorList>
    </citation>
    <scope>NUCLEOTIDE SEQUENCE</scope>
    <source>
        <strain evidence="1">MA461A</strain>
    </source>
</reference>
<organism evidence="1 2">
    <name type="scientific">Racocetra persica</name>
    <dbReference type="NCBI Taxonomy" id="160502"/>
    <lineage>
        <taxon>Eukaryota</taxon>
        <taxon>Fungi</taxon>
        <taxon>Fungi incertae sedis</taxon>
        <taxon>Mucoromycota</taxon>
        <taxon>Glomeromycotina</taxon>
        <taxon>Glomeromycetes</taxon>
        <taxon>Diversisporales</taxon>
        <taxon>Gigasporaceae</taxon>
        <taxon>Racocetra</taxon>
    </lineage>
</organism>
<name>A0ACA9KUQ7_9GLOM</name>
<evidence type="ECO:0000313" key="1">
    <source>
        <dbReference type="EMBL" id="CAG8494507.1"/>
    </source>
</evidence>
<keyword evidence="2" id="KW-1185">Reference proteome</keyword>
<dbReference type="Proteomes" id="UP000789920">
    <property type="component" value="Unassembled WGS sequence"/>
</dbReference>